<dbReference type="PROSITE" id="PS50003">
    <property type="entry name" value="PH_DOMAIN"/>
    <property type="match status" value="1"/>
</dbReference>
<evidence type="ECO:0000313" key="3">
    <source>
        <dbReference type="EMBL" id="POS83949.1"/>
    </source>
</evidence>
<gene>
    <name evidence="3" type="ORF">EPUL_005336</name>
</gene>
<reference evidence="3 4" key="1">
    <citation type="submission" date="2017-10" db="EMBL/GenBank/DDBJ databases">
        <title>Development of genomic resources for the powdery mildew, Erysiphe pulchra.</title>
        <authorList>
            <person name="Wadl P.A."/>
            <person name="Mack B.M."/>
            <person name="Moore G."/>
            <person name="Beltz S.B."/>
        </authorList>
    </citation>
    <scope>NUCLEOTIDE SEQUENCE [LARGE SCALE GENOMIC DNA]</scope>
    <source>
        <strain evidence="3">Cflorida</strain>
    </source>
</reference>
<feature type="region of interest" description="Disordered" evidence="1">
    <location>
        <begin position="177"/>
        <end position="220"/>
    </location>
</feature>
<dbReference type="SUPFAM" id="SSF50729">
    <property type="entry name" value="PH domain-like"/>
    <property type="match status" value="1"/>
</dbReference>
<sequence length="336" mass="38855">MFLTDSSPKYENLPRRFQSIRVQPREDEGREKLPAYSTTISLNAVLDRKMEFHNAIQRASNRNWHRVRVTLQGTALKLYKPCKRIFGLRRAGQINVSPVLIKSYNLHYAQVGVATDYAKKKHVIRIRAETEQFLLSCDKLETLVNWIQTLATAIDLATPLDDRDYPEDFYLPRRHRRSRTSPWPSRIEAERNVTSKTLANSSHRRSRSSMRSSIRSEEDQPTLNFSLCPTNLTAVDTRSSGEISNFNQNSKWRPSHHWSPSYDIIYAKRCLAVLTSCMPRKSNTVIVNGEFYLVDWVTGHMSKLNDVMPTYQSYEDFISDSMKTDLNIKNPIGLPP</sequence>
<dbReference type="InterPro" id="IPR001849">
    <property type="entry name" value="PH_domain"/>
</dbReference>
<evidence type="ECO:0000256" key="1">
    <source>
        <dbReference type="SAM" id="MobiDB-lite"/>
    </source>
</evidence>
<dbReference type="EMBL" id="PEDP01001261">
    <property type="protein sequence ID" value="POS83949.1"/>
    <property type="molecule type" value="Genomic_DNA"/>
</dbReference>
<evidence type="ECO:0000313" key="4">
    <source>
        <dbReference type="Proteomes" id="UP000237438"/>
    </source>
</evidence>
<accession>A0A2S4PPI9</accession>
<keyword evidence="4" id="KW-1185">Reference proteome</keyword>
<dbReference type="AlphaFoldDB" id="A0A2S4PPI9"/>
<dbReference type="PANTHER" id="PTHR37283">
    <property type="entry name" value="PH DOMAIN-CONTAINING PROTEIN YHR131C"/>
    <property type="match status" value="1"/>
</dbReference>
<feature type="domain" description="PH" evidence="2">
    <location>
        <begin position="39"/>
        <end position="155"/>
    </location>
</feature>
<dbReference type="Proteomes" id="UP000237438">
    <property type="component" value="Unassembled WGS sequence"/>
</dbReference>
<organism evidence="3 4">
    <name type="scientific">Erysiphe pulchra</name>
    <dbReference type="NCBI Taxonomy" id="225359"/>
    <lineage>
        <taxon>Eukaryota</taxon>
        <taxon>Fungi</taxon>
        <taxon>Dikarya</taxon>
        <taxon>Ascomycota</taxon>
        <taxon>Pezizomycotina</taxon>
        <taxon>Leotiomycetes</taxon>
        <taxon>Erysiphales</taxon>
        <taxon>Erysiphaceae</taxon>
        <taxon>Erysiphe</taxon>
    </lineage>
</organism>
<dbReference type="Gene3D" id="2.30.29.30">
    <property type="entry name" value="Pleckstrin-homology domain (PH domain)/Phosphotyrosine-binding domain (PTB)"/>
    <property type="match status" value="1"/>
</dbReference>
<protein>
    <recommendedName>
        <fullName evidence="2">PH domain-containing protein</fullName>
    </recommendedName>
</protein>
<feature type="non-terminal residue" evidence="3">
    <location>
        <position position="336"/>
    </location>
</feature>
<dbReference type="Pfam" id="PF15410">
    <property type="entry name" value="PH_9"/>
    <property type="match status" value="1"/>
</dbReference>
<dbReference type="OrthoDB" id="5865767at2759"/>
<dbReference type="InterPro" id="IPR011993">
    <property type="entry name" value="PH-like_dom_sf"/>
</dbReference>
<dbReference type="InterPro" id="IPR041681">
    <property type="entry name" value="PH_9"/>
</dbReference>
<name>A0A2S4PPI9_9PEZI</name>
<dbReference type="STRING" id="225359.A0A2S4PPI9"/>
<dbReference type="PANTHER" id="PTHR37283:SF1">
    <property type="entry name" value="PH DOMAIN-CONTAINING PROTEIN YHR131C"/>
    <property type="match status" value="1"/>
</dbReference>
<proteinExistence type="predicted"/>
<evidence type="ECO:0000259" key="2">
    <source>
        <dbReference type="PROSITE" id="PS50003"/>
    </source>
</evidence>
<comment type="caution">
    <text evidence="3">The sequence shown here is derived from an EMBL/GenBank/DDBJ whole genome shotgun (WGS) entry which is preliminary data.</text>
</comment>